<dbReference type="Pfam" id="PF26138">
    <property type="entry name" value="DUF8040"/>
    <property type="match status" value="1"/>
</dbReference>
<keyword evidence="5" id="KW-0479">Metal-binding</keyword>
<keyword evidence="4" id="KW-0540">Nuclease</keyword>
<organism evidence="12 13">
    <name type="scientific">Sesamum angolense</name>
    <dbReference type="NCBI Taxonomy" id="2727404"/>
    <lineage>
        <taxon>Eukaryota</taxon>
        <taxon>Viridiplantae</taxon>
        <taxon>Streptophyta</taxon>
        <taxon>Embryophyta</taxon>
        <taxon>Tracheophyta</taxon>
        <taxon>Spermatophyta</taxon>
        <taxon>Magnoliopsida</taxon>
        <taxon>eudicotyledons</taxon>
        <taxon>Gunneridae</taxon>
        <taxon>Pentapetalae</taxon>
        <taxon>asterids</taxon>
        <taxon>lamiids</taxon>
        <taxon>Lamiales</taxon>
        <taxon>Pedaliaceae</taxon>
        <taxon>Sesamum</taxon>
    </lineage>
</organism>
<gene>
    <name evidence="12" type="ORF">Sango_2430400</name>
</gene>
<evidence type="ECO:0000256" key="3">
    <source>
        <dbReference type="ARBA" id="ARBA00006958"/>
    </source>
</evidence>
<dbReference type="Pfam" id="PF13359">
    <property type="entry name" value="DDE_Tnp_4"/>
    <property type="match status" value="1"/>
</dbReference>
<dbReference type="Proteomes" id="UP001289374">
    <property type="component" value="Unassembled WGS sequence"/>
</dbReference>
<dbReference type="InterPro" id="IPR027806">
    <property type="entry name" value="HARBI1_dom"/>
</dbReference>
<comment type="cofactor">
    <cofactor evidence="1">
        <name>a divalent metal cation</name>
        <dbReference type="ChEBI" id="CHEBI:60240"/>
    </cofactor>
</comment>
<feature type="domain" description="DUF8040" evidence="11">
    <location>
        <begin position="70"/>
        <end position="148"/>
    </location>
</feature>
<dbReference type="GO" id="GO:0046872">
    <property type="term" value="F:metal ion binding"/>
    <property type="evidence" value="ECO:0007669"/>
    <property type="project" value="UniProtKB-KW"/>
</dbReference>
<dbReference type="InterPro" id="IPR058353">
    <property type="entry name" value="DUF8040"/>
</dbReference>
<comment type="caution">
    <text evidence="12">The sequence shown here is derived from an EMBL/GenBank/DDBJ whole genome shotgun (WGS) entry which is preliminary data.</text>
</comment>
<keyword evidence="8" id="KW-0812">Transmembrane</keyword>
<evidence type="ECO:0000259" key="9">
    <source>
        <dbReference type="Pfam" id="PF12776"/>
    </source>
</evidence>
<protein>
    <recommendedName>
        <fullName evidence="14">Transposase</fullName>
    </recommendedName>
</protein>
<dbReference type="PANTHER" id="PTHR22930">
    <property type="match status" value="1"/>
</dbReference>
<keyword evidence="7" id="KW-0539">Nucleus</keyword>
<accession>A0AAE1W7I0</accession>
<comment type="subcellular location">
    <subcellularLocation>
        <location evidence="2">Nucleus</location>
    </subcellularLocation>
</comment>
<dbReference type="Pfam" id="PF12776">
    <property type="entry name" value="Myb_DNA-bind_3"/>
    <property type="match status" value="1"/>
</dbReference>
<evidence type="ECO:0000313" key="13">
    <source>
        <dbReference type="Proteomes" id="UP001289374"/>
    </source>
</evidence>
<feature type="domain" description="Myb/SANT-like" evidence="9">
    <location>
        <begin position="379"/>
        <end position="474"/>
    </location>
</feature>
<comment type="similarity">
    <text evidence="3">Belongs to the HARBI1 family.</text>
</comment>
<dbReference type="AlphaFoldDB" id="A0AAE1W7I0"/>
<evidence type="ECO:0000256" key="5">
    <source>
        <dbReference type="ARBA" id="ARBA00022723"/>
    </source>
</evidence>
<reference evidence="12" key="2">
    <citation type="journal article" date="2024" name="Plant">
        <title>Genomic evolution and insights into agronomic trait innovations of Sesamum species.</title>
        <authorList>
            <person name="Miao H."/>
            <person name="Wang L."/>
            <person name="Qu L."/>
            <person name="Liu H."/>
            <person name="Sun Y."/>
            <person name="Le M."/>
            <person name="Wang Q."/>
            <person name="Wei S."/>
            <person name="Zheng Y."/>
            <person name="Lin W."/>
            <person name="Duan Y."/>
            <person name="Cao H."/>
            <person name="Xiong S."/>
            <person name="Wang X."/>
            <person name="Wei L."/>
            <person name="Li C."/>
            <person name="Ma Q."/>
            <person name="Ju M."/>
            <person name="Zhao R."/>
            <person name="Li G."/>
            <person name="Mu C."/>
            <person name="Tian Q."/>
            <person name="Mei H."/>
            <person name="Zhang T."/>
            <person name="Gao T."/>
            <person name="Zhang H."/>
        </authorList>
    </citation>
    <scope>NUCLEOTIDE SEQUENCE</scope>
    <source>
        <strain evidence="12">K16</strain>
    </source>
</reference>
<evidence type="ECO:0000259" key="10">
    <source>
        <dbReference type="Pfam" id="PF13359"/>
    </source>
</evidence>
<evidence type="ECO:0000256" key="7">
    <source>
        <dbReference type="ARBA" id="ARBA00023242"/>
    </source>
</evidence>
<dbReference type="InterPro" id="IPR045249">
    <property type="entry name" value="HARBI1-like"/>
</dbReference>
<evidence type="ECO:0000313" key="12">
    <source>
        <dbReference type="EMBL" id="KAK4388238.1"/>
    </source>
</evidence>
<evidence type="ECO:0000256" key="4">
    <source>
        <dbReference type="ARBA" id="ARBA00022722"/>
    </source>
</evidence>
<feature type="transmembrane region" description="Helical" evidence="8">
    <location>
        <begin position="20"/>
        <end position="38"/>
    </location>
</feature>
<evidence type="ECO:0000256" key="8">
    <source>
        <dbReference type="SAM" id="Phobius"/>
    </source>
</evidence>
<dbReference type="EMBL" id="JACGWL010000014">
    <property type="protein sequence ID" value="KAK4388238.1"/>
    <property type="molecule type" value="Genomic_DNA"/>
</dbReference>
<reference evidence="12" key="1">
    <citation type="submission" date="2020-06" db="EMBL/GenBank/DDBJ databases">
        <authorList>
            <person name="Li T."/>
            <person name="Hu X."/>
            <person name="Zhang T."/>
            <person name="Song X."/>
            <person name="Zhang H."/>
            <person name="Dai N."/>
            <person name="Sheng W."/>
            <person name="Hou X."/>
            <person name="Wei L."/>
        </authorList>
    </citation>
    <scope>NUCLEOTIDE SEQUENCE</scope>
    <source>
        <strain evidence="12">K16</strain>
        <tissue evidence="12">Leaf</tissue>
    </source>
</reference>
<sequence length="593" mass="68178">MDNVKRKHSREKLESNEEDIEIVIYLLSFLIGTVGAWYHENYLLKDLSMSDNDERAYRRALWMRCLRKDPTCLKQLRVNARTFNRLCDVLCNEGGLVATKNVTLKEIVALFLHIVGHDKKNSTITATFVCSSETVSRQFHTVLRAVLKVGKLYVKQQSYGIFHERDAESWKWFTNAMGALDGTFVELTVPTEKRSRYRNRKGAISTNVLGVCDANLKFLCIIWMRGSASDTRVLRDALQRPNGLKVYSDKYYLVDVGYTNGSGFLAPYRATRYHLNEWKENTPTNFKELFNLRHSSARNSSERTFDPLLDEVDRELESNLRIEDDDSYNEEQITIKGVTTSDKGRAGFIEVQPSVGTYILGGTSTNTSNEAIKYKKYVSWNKEMDSHLAKVLTDQMAQGNKCDGDTWKPQALQVAVIYLNSKLHLNLTKDNIKIRLKNWKKYYSVVSDVQTKQSGFTWDDERKMIVVTLDEWSSWSAYVESHPDAKGMQNKMIQHWDDIVLLCGKDRATGQNAENIEEGLEAMAEEEETEKKNEEKSSGIEIHEVVCMIPGLTSHEVVKAVRKLRNGVVEEFKLLKSLPDEKKRDWIYFLIDS</sequence>
<dbReference type="PANTHER" id="PTHR22930:SF281">
    <property type="entry name" value="NUCLEASE"/>
    <property type="match status" value="1"/>
</dbReference>
<keyword evidence="13" id="KW-1185">Reference proteome</keyword>
<keyword evidence="8" id="KW-0472">Membrane</keyword>
<evidence type="ECO:0000259" key="11">
    <source>
        <dbReference type="Pfam" id="PF26138"/>
    </source>
</evidence>
<evidence type="ECO:0000256" key="1">
    <source>
        <dbReference type="ARBA" id="ARBA00001968"/>
    </source>
</evidence>
<dbReference type="InterPro" id="IPR024752">
    <property type="entry name" value="Myb/SANT-like_dom"/>
</dbReference>
<dbReference type="GO" id="GO:0016787">
    <property type="term" value="F:hydrolase activity"/>
    <property type="evidence" value="ECO:0007669"/>
    <property type="project" value="UniProtKB-KW"/>
</dbReference>
<evidence type="ECO:0008006" key="14">
    <source>
        <dbReference type="Google" id="ProtNLM"/>
    </source>
</evidence>
<name>A0AAE1W7I0_9LAMI</name>
<dbReference type="GO" id="GO:0004518">
    <property type="term" value="F:nuclease activity"/>
    <property type="evidence" value="ECO:0007669"/>
    <property type="project" value="UniProtKB-KW"/>
</dbReference>
<evidence type="ECO:0000256" key="2">
    <source>
        <dbReference type="ARBA" id="ARBA00004123"/>
    </source>
</evidence>
<keyword evidence="6" id="KW-0378">Hydrolase</keyword>
<dbReference type="GO" id="GO:0005634">
    <property type="term" value="C:nucleus"/>
    <property type="evidence" value="ECO:0007669"/>
    <property type="project" value="UniProtKB-SubCell"/>
</dbReference>
<feature type="domain" description="DDE Tnp4" evidence="10">
    <location>
        <begin position="180"/>
        <end position="306"/>
    </location>
</feature>
<proteinExistence type="inferred from homology"/>
<evidence type="ECO:0000256" key="6">
    <source>
        <dbReference type="ARBA" id="ARBA00022801"/>
    </source>
</evidence>
<keyword evidence="8" id="KW-1133">Transmembrane helix</keyword>